<dbReference type="SMART" id="SM00547">
    <property type="entry name" value="ZnF_RBZ"/>
    <property type="match status" value="3"/>
</dbReference>
<keyword evidence="3" id="KW-0862">Zinc</keyword>
<dbReference type="PROSITE" id="PS50199">
    <property type="entry name" value="ZF_RANBP2_2"/>
    <property type="match status" value="3"/>
</dbReference>
<dbReference type="SUPFAM" id="SSF90209">
    <property type="entry name" value="Ran binding protein zinc finger-like"/>
    <property type="match status" value="3"/>
</dbReference>
<feature type="domain" description="RanBP2-type" evidence="7">
    <location>
        <begin position="520"/>
        <end position="549"/>
    </location>
</feature>
<sequence length="826" mass="92465">MTPLEMALSCSSSQCLRKCWRTFLRASSSHGSLLGLGFPMARSCARFPELVSPSSSRSFSRAACYASLDPYKSLYNGYWCGSMFRSVFPHNLSSGLVKWELMRSPALCSLQNSQALSTGNSEPIEMPTIMTEESEQLVNMDSQQYQILLNELEVKTRELEAKRIENEALRDALRHAQEGANRVTRDNIPVPVGKAKEVKVVFSSQKASRNLQEVLETELFSRIETLEGEAPSKLQEGREDDVNAGSVEGLEGTKETLEEKNVETLRIALVTAQDHPWPEWRLFLEQLEADDYFNFETTTDNKKSTENEELGQDSGRIKRAAMGFARQRNDILRALSRKNLKSVAQFGCPSTDLKAVKAAKRLRAFLQIEEGITCEPCELRTGCSRAYSKPAPHETTTTTDIIRVLVVYSLVIGAYKRDLPEDVDAAARSLLSEVVALAKTPFNPSMTLPVPKKRDTLSKEGGSRNGSRLSPDDVRNKRRGFDEVDMKPGDWQCPECNYVNFQRNSECRECSSPRPLADLRPGDWQCHGCKFINFAKNRLCRKCNATRVITGELREGDWVCPKCKFHNFSKNRECFDCQEVRPRSAGRGDDRGGGSMSRSAYSGKERGHSDRFDIPQRRDQISSSRRNSKHEEWKSDFKKKAGSPSWDVSEANNFTDDELDSDSDDSFSFDESVVDFSDDDYDDENDGDFQPRSLSAKRGRHGARATKASNHSRGGGSGGDDGQSHSWFEDFDSDQNGHLFGNDSNRRGGSHFGDNIKEGHSVDSDFDEWSPSPRQFLSAGGGHNSGDSDRGRSSRERRGSRSSEQSSQEGRRPTQGSRGRRGGRGR</sequence>
<dbReference type="PROSITE" id="PS01358">
    <property type="entry name" value="ZF_RANBP2_1"/>
    <property type="match status" value="3"/>
</dbReference>
<dbReference type="Proteomes" id="UP001497444">
    <property type="component" value="Chromosome 18"/>
</dbReference>
<feature type="compositionally biased region" description="Acidic residues" evidence="6">
    <location>
        <begin position="655"/>
        <end position="687"/>
    </location>
</feature>
<feature type="compositionally biased region" description="Basic and acidic residues" evidence="6">
    <location>
        <begin position="603"/>
        <end position="620"/>
    </location>
</feature>
<keyword evidence="1" id="KW-0479">Metal-binding</keyword>
<protein>
    <recommendedName>
        <fullName evidence="7">RanBP2-type domain-containing protein</fullName>
    </recommendedName>
</protein>
<evidence type="ECO:0000256" key="4">
    <source>
        <dbReference type="PROSITE-ProRule" id="PRU00322"/>
    </source>
</evidence>
<dbReference type="Pfam" id="PF00641">
    <property type="entry name" value="Zn_ribbon_RanBP"/>
    <property type="match status" value="3"/>
</dbReference>
<evidence type="ECO:0000256" key="6">
    <source>
        <dbReference type="SAM" id="MobiDB-lite"/>
    </source>
</evidence>
<feature type="domain" description="RanBP2-type" evidence="7">
    <location>
        <begin position="554"/>
        <end position="583"/>
    </location>
</feature>
<feature type="compositionally biased region" description="Basic and acidic residues" evidence="6">
    <location>
        <begin position="582"/>
        <end position="592"/>
    </location>
</feature>
<dbReference type="PANTHER" id="PTHR23111:SF40">
    <property type="entry name" value="RNA-BINDING PROTEIN INVOLVED IN HETEROCHROMATIN ASSEMBLY-RELATED"/>
    <property type="match status" value="1"/>
</dbReference>
<feature type="compositionally biased region" description="Basic and acidic residues" evidence="6">
    <location>
        <begin position="629"/>
        <end position="639"/>
    </location>
</feature>
<feature type="compositionally biased region" description="Basic and acidic residues" evidence="6">
    <location>
        <begin position="452"/>
        <end position="462"/>
    </location>
</feature>
<dbReference type="EMBL" id="OZ020113">
    <property type="protein sequence ID" value="CAK9265828.1"/>
    <property type="molecule type" value="Genomic_DNA"/>
</dbReference>
<feature type="compositionally biased region" description="Low complexity" evidence="6">
    <location>
        <begin position="802"/>
        <end position="817"/>
    </location>
</feature>
<dbReference type="PANTHER" id="PTHR23111">
    <property type="entry name" value="ZINC FINGER PROTEIN"/>
    <property type="match status" value="1"/>
</dbReference>
<evidence type="ECO:0000256" key="5">
    <source>
        <dbReference type="SAM" id="Coils"/>
    </source>
</evidence>
<evidence type="ECO:0000256" key="2">
    <source>
        <dbReference type="ARBA" id="ARBA00022771"/>
    </source>
</evidence>
<dbReference type="InterPro" id="IPR036443">
    <property type="entry name" value="Znf_RanBP2_sf"/>
</dbReference>
<organism evidence="8 9">
    <name type="scientific">Sphagnum jensenii</name>
    <dbReference type="NCBI Taxonomy" id="128206"/>
    <lineage>
        <taxon>Eukaryota</taxon>
        <taxon>Viridiplantae</taxon>
        <taxon>Streptophyta</taxon>
        <taxon>Embryophyta</taxon>
        <taxon>Bryophyta</taxon>
        <taxon>Sphagnophytina</taxon>
        <taxon>Sphagnopsida</taxon>
        <taxon>Sphagnales</taxon>
        <taxon>Sphagnaceae</taxon>
        <taxon>Sphagnum</taxon>
    </lineage>
</organism>
<evidence type="ECO:0000256" key="3">
    <source>
        <dbReference type="ARBA" id="ARBA00022833"/>
    </source>
</evidence>
<keyword evidence="9" id="KW-1185">Reference proteome</keyword>
<feature type="region of interest" description="Disordered" evidence="6">
    <location>
        <begin position="582"/>
        <end position="826"/>
    </location>
</feature>
<feature type="domain" description="RanBP2-type" evidence="7">
    <location>
        <begin position="487"/>
        <end position="516"/>
    </location>
</feature>
<feature type="compositionally biased region" description="Basic and acidic residues" evidence="6">
    <location>
        <begin position="786"/>
        <end position="801"/>
    </location>
</feature>
<evidence type="ECO:0000313" key="8">
    <source>
        <dbReference type="EMBL" id="CAK9265828.1"/>
    </source>
</evidence>
<evidence type="ECO:0000313" key="9">
    <source>
        <dbReference type="Proteomes" id="UP001497444"/>
    </source>
</evidence>
<dbReference type="InterPro" id="IPR001876">
    <property type="entry name" value="Znf_RanBP2"/>
</dbReference>
<feature type="region of interest" description="Disordered" evidence="6">
    <location>
        <begin position="445"/>
        <end position="478"/>
    </location>
</feature>
<gene>
    <name evidence="8" type="ORF">CSSPJE1EN1_LOCUS11306</name>
</gene>
<name>A0ABP0WJD5_9BRYO</name>
<keyword evidence="2 4" id="KW-0863">Zinc-finger</keyword>
<accession>A0ABP0WJD5</accession>
<proteinExistence type="predicted"/>
<keyword evidence="5" id="KW-0175">Coiled coil</keyword>
<evidence type="ECO:0000256" key="1">
    <source>
        <dbReference type="ARBA" id="ARBA00022723"/>
    </source>
</evidence>
<evidence type="ECO:0000259" key="7">
    <source>
        <dbReference type="PROSITE" id="PS50199"/>
    </source>
</evidence>
<feature type="coiled-coil region" evidence="5">
    <location>
        <begin position="142"/>
        <end position="179"/>
    </location>
</feature>
<reference evidence="8" key="1">
    <citation type="submission" date="2024-02" db="EMBL/GenBank/DDBJ databases">
        <authorList>
            <consortium name="ELIXIR-Norway"/>
            <consortium name="Elixir Norway"/>
        </authorList>
    </citation>
    <scope>NUCLEOTIDE SEQUENCE</scope>
</reference>
<dbReference type="Gene3D" id="4.10.1060.10">
    <property type="entry name" value="Zinc finger, RanBP2-type"/>
    <property type="match status" value="3"/>
</dbReference>
<feature type="compositionally biased region" description="Basic residues" evidence="6">
    <location>
        <begin position="695"/>
        <end position="704"/>
    </location>
</feature>
<feature type="compositionally biased region" description="Basic and acidic residues" evidence="6">
    <location>
        <begin position="754"/>
        <end position="763"/>
    </location>
</feature>